<reference evidence="2" key="1">
    <citation type="journal article" date="2023" name="Front. Plant Sci.">
        <title>Chromosomal-level genome assembly of Melastoma candidum provides insights into trichome evolution.</title>
        <authorList>
            <person name="Zhong Y."/>
            <person name="Wu W."/>
            <person name="Sun C."/>
            <person name="Zou P."/>
            <person name="Liu Y."/>
            <person name="Dai S."/>
            <person name="Zhou R."/>
        </authorList>
    </citation>
    <scope>NUCLEOTIDE SEQUENCE [LARGE SCALE GENOMIC DNA]</scope>
</reference>
<evidence type="ECO:0000313" key="1">
    <source>
        <dbReference type="EMBL" id="KAI4363837.1"/>
    </source>
</evidence>
<gene>
    <name evidence="1" type="ORF">MLD38_020004</name>
</gene>
<accession>A0ACB9QDG3</accession>
<sequence length="1502" mass="168722">MGKSAEDSEPDHPEEILQHLNTDKQKVFLLGKSGVGKTWMAREICRRAWQRGSYGTLWFAPDNNIYIQRASEDYERRILENVALQLSVYSFNEDCEDDEDHFEAHAREDLDKEEINQRIREKLDAMKSAAEVTTGKDGNPDESSSAIPEPKESPKSNPSVPPAASQEKEKKLKEKKYILVVLDGFAIDEQKKLLEELNKILPFPKYLITGTDGNERTKHTGPEIRQEEENCFTHRMSGLSVQGALKLLKGKVKGHVHASSNFEKLCSEIGQAGSASADERSSLEPGCVNDLLVPSMMIMLAEALNNAQRPTLEGESQEERAGEWTLESAMEEAANIFKSGDVKKLVTLVYEMFTRNGNISDCSWHSRHLFVKPHARHCNELIVHWLLEGYFGDLEQIDMAFEEGHRTLMDLKGRGILKERENSFIYLEGAQVELQDSRHGAFHTTTRLGLADVMTDAEGWAGLGLTTLADGVLKTSHKKKDGISTLIINGLSHLWRRFPGTYLSSMGNLRNVVIINPTFKELPQPLLSLQEIQVLVLRGCSALVNVDGLDKLDKLFVLEISGASSLGTMKDDLFGKMKKIRSINLSGAGIKPVPSSLMKLEELRWLILRDCKLLELDQKNCVNNLEKLEVLDLSGSSNLRRIPDKSLSQLKQLQTLNLSLTKVDRLPFFDDLPKLSRLLLGECPDLARLPTLQKLTALEILDLSGAKALKEVPDDFLENKPNLRVLDLSRSAVTKVPTNVVGLTHLLLRGCTGLTALSLTQKMEKLQVLDLSGASSLGVIEDFEDPRELRDLILSGTKIKTLPKFREGCKLRRLLLKDCVFLTDRPNFADLKSLEVLDLSGCSSLEVKDSFQHMSSLKILNLSGTKLRSLPSDCFPVGLSQLIIRDCVDLKVLPRIESIKAVEKLDLCGSRSLDNMTGETLKHMTDLRVLNLSGVPLKELPPFSHLTMLRELSLAGCSFSVEKLEKLTGLRLLDLTKTETVSLPSLKSFPYLRKLFLRNCSKLKELVDLKVAKNLEVLDIAGTIFGIPQDIASLTGLRELHLQEIKQEDWSMIKLVPEYLTWQKCEPSSTPLGDMTSLVICGIAFFNRLKDNASIWDSHFKRFHFSVWIPKAEAKRRSHEDVRLTSLPERNTGYLKDVISVGRIPPGGNYSRYLEIHGWLFPEPKPEKPSQMKDFVPEGIRHEVPSNVPTQAEPEYNHVEALRDALLRAEHISLIDDSSIQHMSQIGGENLEAMESLWLENCTEITRIINRTEDASLGKKLSSLYLWNLSSLTSMYNNDLAPEHFPHLKTLHIECCPLPKISDPSWLPENLECLHVKFCMDLTIIFDCSSESAEFKLRKLQKLRKLRKLHLIGLPKLTRIGISMPYLKELNLRGCPGVEDLGEVLGQAEYLEILHISDAVVMNRISTGQDFTSFRNLLDLRIDSCPQLEYIFSSPPEKLKSIEIKHCGKLATLFNSGSAPVSLPSLTSLVLWNLPMLENIGAELPRELPFTRCGCPKLVNIT</sequence>
<protein>
    <submittedName>
        <fullName evidence="1">Uncharacterized protein</fullName>
    </submittedName>
</protein>
<evidence type="ECO:0000313" key="2">
    <source>
        <dbReference type="Proteomes" id="UP001057402"/>
    </source>
</evidence>
<comment type="caution">
    <text evidence="1">The sequence shown here is derived from an EMBL/GenBank/DDBJ whole genome shotgun (WGS) entry which is preliminary data.</text>
</comment>
<keyword evidence="2" id="KW-1185">Reference proteome</keyword>
<dbReference type="EMBL" id="CM042885">
    <property type="protein sequence ID" value="KAI4363837.1"/>
    <property type="molecule type" value="Genomic_DNA"/>
</dbReference>
<name>A0ACB9QDG3_9MYRT</name>
<proteinExistence type="predicted"/>
<organism evidence="1 2">
    <name type="scientific">Melastoma candidum</name>
    <dbReference type="NCBI Taxonomy" id="119954"/>
    <lineage>
        <taxon>Eukaryota</taxon>
        <taxon>Viridiplantae</taxon>
        <taxon>Streptophyta</taxon>
        <taxon>Embryophyta</taxon>
        <taxon>Tracheophyta</taxon>
        <taxon>Spermatophyta</taxon>
        <taxon>Magnoliopsida</taxon>
        <taxon>eudicotyledons</taxon>
        <taxon>Gunneridae</taxon>
        <taxon>Pentapetalae</taxon>
        <taxon>rosids</taxon>
        <taxon>malvids</taxon>
        <taxon>Myrtales</taxon>
        <taxon>Melastomataceae</taxon>
        <taxon>Melastomatoideae</taxon>
        <taxon>Melastomateae</taxon>
        <taxon>Melastoma</taxon>
    </lineage>
</organism>
<dbReference type="Proteomes" id="UP001057402">
    <property type="component" value="Chromosome 6"/>
</dbReference>